<dbReference type="InterPro" id="IPR036291">
    <property type="entry name" value="NAD(P)-bd_dom_sf"/>
</dbReference>
<dbReference type="GO" id="GO:0005737">
    <property type="term" value="C:cytoplasm"/>
    <property type="evidence" value="ECO:0007669"/>
    <property type="project" value="TreeGrafter"/>
</dbReference>
<organism evidence="1 2">
    <name type="scientific">Photorhabdus khanii</name>
    <dbReference type="NCBI Taxonomy" id="1004150"/>
    <lineage>
        <taxon>Bacteria</taxon>
        <taxon>Pseudomonadati</taxon>
        <taxon>Pseudomonadota</taxon>
        <taxon>Gammaproteobacteria</taxon>
        <taxon>Enterobacterales</taxon>
        <taxon>Morganellaceae</taxon>
        <taxon>Photorhabdus</taxon>
    </lineage>
</organism>
<dbReference type="Proteomes" id="UP000481739">
    <property type="component" value="Unassembled WGS sequence"/>
</dbReference>
<reference evidence="1 2" key="1">
    <citation type="journal article" date="2019" name="Nature">
        <title>A new antibiotic selectively kills Gram-negative pathogens.</title>
        <authorList>
            <person name="Imai Y."/>
            <person name="Meyer K.J."/>
            <person name="Iinishi A."/>
            <person name="Favre-Godal Q."/>
            <person name="Green R."/>
            <person name="Manuse S."/>
            <person name="Caboni M."/>
            <person name="Mori M."/>
            <person name="Niles S."/>
            <person name="Ghiglieri M."/>
            <person name="Honrao C."/>
            <person name="Ma X."/>
            <person name="Guo J.J."/>
            <person name="Makriyannis A."/>
            <person name="Linares-Otoya L."/>
            <person name="Boehringer N."/>
            <person name="Wuisan Z.G."/>
            <person name="Kaur H."/>
            <person name="Wu R."/>
            <person name="Mateus A."/>
            <person name="Typas A."/>
            <person name="Savitski M.M."/>
            <person name="Espinoza J.L."/>
            <person name="O'Rourke A."/>
            <person name="Nelson K.E."/>
            <person name="Hiller S."/>
            <person name="Noinaj N."/>
            <person name="Schaeberle T.F."/>
            <person name="D'Onofrio A."/>
            <person name="Lewis K."/>
        </authorList>
    </citation>
    <scope>NUCLEOTIDE SEQUENCE [LARGE SCALE GENOMIC DNA]</scope>
    <source>
        <strain evidence="1 2">HGB 1456</strain>
    </source>
</reference>
<gene>
    <name evidence="1" type="ORF">GEA64_00765</name>
</gene>
<dbReference type="GO" id="GO:0042562">
    <property type="term" value="F:hormone binding"/>
    <property type="evidence" value="ECO:0007669"/>
    <property type="project" value="TreeGrafter"/>
</dbReference>
<dbReference type="Gene3D" id="3.40.50.720">
    <property type="entry name" value="NAD(P)-binding Rossmann-like Domain"/>
    <property type="match status" value="1"/>
</dbReference>
<evidence type="ECO:0000313" key="2">
    <source>
        <dbReference type="Proteomes" id="UP000481739"/>
    </source>
</evidence>
<proteinExistence type="predicted"/>
<dbReference type="Pfam" id="PF02423">
    <property type="entry name" value="OCD_Mu_crystall"/>
    <property type="match status" value="1"/>
</dbReference>
<sequence>MILKGINMLYVDKEAVARYLTMELSLKLSEIAFKLQSERKVEQPLRNIVKGEDGSLMGTMPIYIKEGPYQGFGLKSVVVRFQSNGSKPSHVGSVLVYDEPGVSGMAVVDAGAITEIRTAAASAYATHLLAAKDASRLAILGTGLQARAHLQAMLYVRPIKEITLWGRSEERCREFAIWCDKTLNLAISIKASPAEAVLNSDIICTTTASRDPIISRKELPAKCHINAIGASALSFQELNEDVYSNTTLFTDSNESVLAASQSVIKAREKGILSESAIGIEIGTVSQSHPSLFEQGVTIFQSVGLAVQDMVFSREVIRQLIKMS</sequence>
<dbReference type="SUPFAM" id="SSF51735">
    <property type="entry name" value="NAD(P)-binding Rossmann-fold domains"/>
    <property type="match status" value="1"/>
</dbReference>
<dbReference type="InterPro" id="IPR023401">
    <property type="entry name" value="ODC_N"/>
</dbReference>
<dbReference type="PIRSF" id="PIRSF001439">
    <property type="entry name" value="CryM"/>
    <property type="match status" value="1"/>
</dbReference>
<dbReference type="PANTHER" id="PTHR13812:SF19">
    <property type="entry name" value="KETIMINE REDUCTASE MU-CRYSTALLIN"/>
    <property type="match status" value="1"/>
</dbReference>
<protein>
    <submittedName>
        <fullName evidence="1">Ornithine cyclodeaminase family protein</fullName>
    </submittedName>
</protein>
<accession>A0A7C9GIA2</accession>
<dbReference type="PANTHER" id="PTHR13812">
    <property type="entry name" value="KETIMINE REDUCTASE MU-CRYSTALLIN"/>
    <property type="match status" value="1"/>
</dbReference>
<name>A0A7C9GIA2_9GAMM</name>
<dbReference type="AlphaFoldDB" id="A0A7C9GIA2"/>
<comment type="caution">
    <text evidence="1">The sequence shown here is derived from an EMBL/GenBank/DDBJ whole genome shotgun (WGS) entry which is preliminary data.</text>
</comment>
<dbReference type="EMBL" id="WHZZ01000001">
    <property type="protein sequence ID" value="MQL46612.1"/>
    <property type="molecule type" value="Genomic_DNA"/>
</dbReference>
<dbReference type="InterPro" id="IPR003462">
    <property type="entry name" value="ODC_Mu_crystall"/>
</dbReference>
<dbReference type="Gene3D" id="3.30.1780.10">
    <property type="entry name" value="ornithine cyclodeaminase, domain 1"/>
    <property type="match status" value="1"/>
</dbReference>
<evidence type="ECO:0000313" key="1">
    <source>
        <dbReference type="EMBL" id="MQL46612.1"/>
    </source>
</evidence>